<evidence type="ECO:0000256" key="4">
    <source>
        <dbReference type="SAM" id="MobiDB-lite"/>
    </source>
</evidence>
<evidence type="ECO:0000313" key="7">
    <source>
        <dbReference type="Proteomes" id="UP000500938"/>
    </source>
</evidence>
<dbReference type="InterPro" id="IPR001478">
    <property type="entry name" value="PDZ"/>
</dbReference>
<dbReference type="Pfam" id="PF13180">
    <property type="entry name" value="PDZ_2"/>
    <property type="match status" value="1"/>
</dbReference>
<reference evidence="6 7" key="1">
    <citation type="submission" date="2020-05" db="EMBL/GenBank/DDBJ databases">
        <title>Complete genome sequence of Gemmatimonas greenlandica TET16.</title>
        <authorList>
            <person name="Zeng Y."/>
        </authorList>
    </citation>
    <scope>NUCLEOTIDE SEQUENCE [LARGE SCALE GENOMIC DNA]</scope>
    <source>
        <strain evidence="6 7">TET16</strain>
    </source>
</reference>
<keyword evidence="7" id="KW-1185">Reference proteome</keyword>
<dbReference type="GO" id="GO:0004252">
    <property type="term" value="F:serine-type endopeptidase activity"/>
    <property type="evidence" value="ECO:0007669"/>
    <property type="project" value="InterPro"/>
</dbReference>
<dbReference type="PROSITE" id="PS51257">
    <property type="entry name" value="PROKAR_LIPOPROTEIN"/>
    <property type="match status" value="1"/>
</dbReference>
<dbReference type="InterPro" id="IPR036034">
    <property type="entry name" value="PDZ_sf"/>
</dbReference>
<accession>A0A6M4IK23</accession>
<feature type="compositionally biased region" description="Pro residues" evidence="4">
    <location>
        <begin position="43"/>
        <end position="52"/>
    </location>
</feature>
<dbReference type="PRINTS" id="PR00834">
    <property type="entry name" value="PROTEASES2C"/>
</dbReference>
<keyword evidence="2 6" id="KW-0645">Protease</keyword>
<evidence type="ECO:0000313" key="6">
    <source>
        <dbReference type="EMBL" id="QJR34980.1"/>
    </source>
</evidence>
<dbReference type="SUPFAM" id="SSF50156">
    <property type="entry name" value="PDZ domain-like"/>
    <property type="match status" value="2"/>
</dbReference>
<dbReference type="InterPro" id="IPR009003">
    <property type="entry name" value="Peptidase_S1_PA"/>
</dbReference>
<dbReference type="PANTHER" id="PTHR22939:SF129">
    <property type="entry name" value="SERINE PROTEASE HTRA2, MITOCHONDRIAL"/>
    <property type="match status" value="1"/>
</dbReference>
<evidence type="ECO:0000259" key="5">
    <source>
        <dbReference type="PROSITE" id="PS50106"/>
    </source>
</evidence>
<dbReference type="CDD" id="cd06779">
    <property type="entry name" value="cpPDZ_Deg_HtrA-like"/>
    <property type="match status" value="1"/>
</dbReference>
<dbReference type="InterPro" id="IPR001940">
    <property type="entry name" value="Peptidase_S1C"/>
</dbReference>
<sequence>MPRDSRISVIVQRSTLTLVVALALIGCEGANPSTSNAQARTLPPAPVKPVGPVPAQTIDGSRRTAITTAVERVAPAVVTVQTETVQKVPVDFFEYFMGGRTGERRNAGIGSGFVVRSDGIIVTNAHVISGATKVSIGMRDGTSYDATVVGIDETNDLAVVRIKAKNLPVAPLGSSSTLIVGEWSIAIGNPFGFVLGNSEPSVSVGVVSAVGRNLAGRGDGGGVYVDMIQTDAAINPGNSGGPLVNASGEVVGVNSSIYSPSGGSVGLGFAIPIDRTKRIVEDLLDHGSVRQPWVGIRLQTPDVQSAREAAAVGAIVARVVPGSPADRAGVRAGDQVIAAGTRPVKNPFDWEARLLDLRVGEQLPVTVRRGSAEQRFSLQVADAPEVSAPKVTVLRELQLVSLTDVIRQERGVASNAGALVYRVSDRIRDEIGLQDGDVIVQVGQSRVNSAEAASAAIDRYGARGPVYVVFERNRQYLQTSFSLR</sequence>
<comment type="similarity">
    <text evidence="1">Belongs to the peptidase S1C family.</text>
</comment>
<keyword evidence="3" id="KW-0378">Hydrolase</keyword>
<feature type="region of interest" description="Disordered" evidence="4">
    <location>
        <begin position="33"/>
        <end position="55"/>
    </location>
</feature>
<dbReference type="Proteomes" id="UP000500938">
    <property type="component" value="Chromosome"/>
</dbReference>
<dbReference type="PANTHER" id="PTHR22939">
    <property type="entry name" value="SERINE PROTEASE FAMILY S1C HTRA-RELATED"/>
    <property type="match status" value="1"/>
</dbReference>
<dbReference type="Pfam" id="PF13365">
    <property type="entry name" value="Trypsin_2"/>
    <property type="match status" value="1"/>
</dbReference>
<dbReference type="AlphaFoldDB" id="A0A6M4IK23"/>
<dbReference type="Gene3D" id="2.30.42.10">
    <property type="match status" value="2"/>
</dbReference>
<protein>
    <submittedName>
        <fullName evidence="6">Trypsin-like serine protease</fullName>
    </submittedName>
</protein>
<evidence type="ECO:0000256" key="3">
    <source>
        <dbReference type="ARBA" id="ARBA00022801"/>
    </source>
</evidence>
<name>A0A6M4IK23_9BACT</name>
<dbReference type="Gene3D" id="2.40.10.120">
    <property type="match status" value="1"/>
</dbReference>
<feature type="domain" description="PDZ" evidence="5">
    <location>
        <begin position="270"/>
        <end position="371"/>
    </location>
</feature>
<organism evidence="6 7">
    <name type="scientific">Gemmatimonas groenlandica</name>
    <dbReference type="NCBI Taxonomy" id="2732249"/>
    <lineage>
        <taxon>Bacteria</taxon>
        <taxon>Pseudomonadati</taxon>
        <taxon>Gemmatimonadota</taxon>
        <taxon>Gemmatimonadia</taxon>
        <taxon>Gemmatimonadales</taxon>
        <taxon>Gemmatimonadaceae</taxon>
        <taxon>Gemmatimonas</taxon>
    </lineage>
</organism>
<dbReference type="KEGG" id="ggr:HKW67_05365"/>
<dbReference type="PROSITE" id="PS50106">
    <property type="entry name" value="PDZ"/>
    <property type="match status" value="1"/>
</dbReference>
<gene>
    <name evidence="6" type="ORF">HKW67_05365</name>
</gene>
<dbReference type="EMBL" id="CP053085">
    <property type="protein sequence ID" value="QJR34980.1"/>
    <property type="molecule type" value="Genomic_DNA"/>
</dbReference>
<evidence type="ECO:0000256" key="2">
    <source>
        <dbReference type="ARBA" id="ARBA00022670"/>
    </source>
</evidence>
<proteinExistence type="inferred from homology"/>
<dbReference type="SUPFAM" id="SSF50494">
    <property type="entry name" value="Trypsin-like serine proteases"/>
    <property type="match status" value="1"/>
</dbReference>
<dbReference type="GO" id="GO:0006508">
    <property type="term" value="P:proteolysis"/>
    <property type="evidence" value="ECO:0007669"/>
    <property type="project" value="UniProtKB-KW"/>
</dbReference>
<dbReference type="SMART" id="SM00228">
    <property type="entry name" value="PDZ"/>
    <property type="match status" value="2"/>
</dbReference>
<evidence type="ECO:0000256" key="1">
    <source>
        <dbReference type="ARBA" id="ARBA00010541"/>
    </source>
</evidence>